<sequence length="466" mass="52833">MNHKISSLLRGFLNMSERDVFTRTRGRLTRIYSGLLILFLTLFILIVYAVLHVTILKNQEHELQTLVSQEANFIEKNFLKNNSDGLHDVQNQEVIFSGVNQYFYYVVSSNGEFVMGNEADHRLRPELLSLVKSLNPTGMEIRKETLRIQEGLHGKGIRGEFHPREEAQDLQLMIAGQPLYNNGQYIGKLFVGKDISFTYKLFHWILIILVILGGVFFGGALWISVLMSKRAMVPISGAFARQREFVADASHELRNPLSVLLSSIDAIEMTMEPNKEEMSGRFLTNMRQEVKRMTRLVSDLLTLARSDSNKIELKAELFDFRLFADKAIESVQPLAASKEITLTLTAPETLKVVGDSERLSQLLYILLDNAIKYTPNGGDVKLTISEEVNTLGLEVEDTGIGIKQVDYQRIFERFYRSDKSRSRQMSGHGLGLSIAKWIVETHNGTIKVSSEIGKGSKFTIRVPKIR</sequence>
<comment type="caution">
    <text evidence="15">The sequence shown here is derived from an EMBL/GenBank/DDBJ whole genome shotgun (WGS) entry which is preliminary data.</text>
</comment>
<feature type="transmembrane region" description="Helical" evidence="13">
    <location>
        <begin position="31"/>
        <end position="51"/>
    </location>
</feature>
<gene>
    <name evidence="15" type="ORF">RCG21_04955</name>
</gene>
<dbReference type="GO" id="GO:0016036">
    <property type="term" value="P:cellular response to phosphate starvation"/>
    <property type="evidence" value="ECO:0007669"/>
    <property type="project" value="TreeGrafter"/>
</dbReference>
<feature type="domain" description="Histidine kinase" evidence="14">
    <location>
        <begin position="248"/>
        <end position="466"/>
    </location>
</feature>
<evidence type="ECO:0000256" key="9">
    <source>
        <dbReference type="ARBA" id="ARBA00022840"/>
    </source>
</evidence>
<dbReference type="SMART" id="SM00387">
    <property type="entry name" value="HATPase_c"/>
    <property type="match status" value="1"/>
</dbReference>
<dbReference type="InterPro" id="IPR036097">
    <property type="entry name" value="HisK_dim/P_sf"/>
</dbReference>
<keyword evidence="10 13" id="KW-1133">Transmembrane helix</keyword>
<evidence type="ECO:0000256" key="7">
    <source>
        <dbReference type="ARBA" id="ARBA00022741"/>
    </source>
</evidence>
<evidence type="ECO:0000256" key="2">
    <source>
        <dbReference type="ARBA" id="ARBA00004651"/>
    </source>
</evidence>
<feature type="transmembrane region" description="Helical" evidence="13">
    <location>
        <begin position="201"/>
        <end position="223"/>
    </location>
</feature>
<protein>
    <recommendedName>
        <fullName evidence="3">histidine kinase</fullName>
        <ecNumber evidence="3">2.7.13.3</ecNumber>
    </recommendedName>
</protein>
<dbReference type="EC" id="2.7.13.3" evidence="3"/>
<evidence type="ECO:0000256" key="10">
    <source>
        <dbReference type="ARBA" id="ARBA00022989"/>
    </source>
</evidence>
<dbReference type="AlphaFoldDB" id="A0AA90R5U0"/>
<keyword evidence="9 15" id="KW-0067">ATP-binding</keyword>
<evidence type="ECO:0000256" key="4">
    <source>
        <dbReference type="ARBA" id="ARBA00022553"/>
    </source>
</evidence>
<dbReference type="Gene3D" id="3.30.565.10">
    <property type="entry name" value="Histidine kinase-like ATPase, C-terminal domain"/>
    <property type="match status" value="1"/>
</dbReference>
<dbReference type="PANTHER" id="PTHR45453:SF1">
    <property type="entry name" value="PHOSPHATE REGULON SENSOR PROTEIN PHOR"/>
    <property type="match status" value="1"/>
</dbReference>
<organism evidence="15 16">
    <name type="scientific">Bacillus salipaludis</name>
    <dbReference type="NCBI Taxonomy" id="2547811"/>
    <lineage>
        <taxon>Bacteria</taxon>
        <taxon>Bacillati</taxon>
        <taxon>Bacillota</taxon>
        <taxon>Bacilli</taxon>
        <taxon>Bacillales</taxon>
        <taxon>Bacillaceae</taxon>
        <taxon>Bacillus</taxon>
    </lineage>
</organism>
<dbReference type="PRINTS" id="PR00344">
    <property type="entry name" value="BCTRLSENSOR"/>
</dbReference>
<evidence type="ECO:0000313" key="15">
    <source>
        <dbReference type="EMBL" id="MDQ6595746.1"/>
    </source>
</evidence>
<dbReference type="GO" id="GO:0000155">
    <property type="term" value="F:phosphorelay sensor kinase activity"/>
    <property type="evidence" value="ECO:0007669"/>
    <property type="project" value="InterPro"/>
</dbReference>
<dbReference type="InterPro" id="IPR004358">
    <property type="entry name" value="Sig_transdc_His_kin-like_C"/>
</dbReference>
<dbReference type="RefSeq" id="WP_308912916.1">
    <property type="nucleotide sequence ID" value="NZ_JAVGVR010000001.1"/>
</dbReference>
<evidence type="ECO:0000259" key="14">
    <source>
        <dbReference type="PROSITE" id="PS50109"/>
    </source>
</evidence>
<evidence type="ECO:0000256" key="12">
    <source>
        <dbReference type="ARBA" id="ARBA00023136"/>
    </source>
</evidence>
<keyword evidence="5" id="KW-0808">Transferase</keyword>
<dbReference type="FunFam" id="1.10.287.130:FF:000001">
    <property type="entry name" value="Two-component sensor histidine kinase"/>
    <property type="match status" value="1"/>
</dbReference>
<dbReference type="GO" id="GO:0005886">
    <property type="term" value="C:plasma membrane"/>
    <property type="evidence" value="ECO:0007669"/>
    <property type="project" value="UniProtKB-SubCell"/>
</dbReference>
<name>A0AA90R5U0_9BACI</name>
<dbReference type="SMART" id="SM00388">
    <property type="entry name" value="HisKA"/>
    <property type="match status" value="1"/>
</dbReference>
<dbReference type="Gene3D" id="1.10.287.130">
    <property type="match status" value="1"/>
</dbReference>
<dbReference type="CDD" id="cd00075">
    <property type="entry name" value="HATPase"/>
    <property type="match status" value="1"/>
</dbReference>
<keyword evidence="8" id="KW-0418">Kinase</keyword>
<keyword evidence="12 13" id="KW-0472">Membrane</keyword>
<comment type="subcellular location">
    <subcellularLocation>
        <location evidence="2">Cell membrane</location>
        <topology evidence="2">Multi-pass membrane protein</topology>
    </subcellularLocation>
</comment>
<evidence type="ECO:0000256" key="8">
    <source>
        <dbReference type="ARBA" id="ARBA00022777"/>
    </source>
</evidence>
<dbReference type="PANTHER" id="PTHR45453">
    <property type="entry name" value="PHOSPHATE REGULON SENSOR PROTEIN PHOR"/>
    <property type="match status" value="1"/>
</dbReference>
<dbReference type="InterPro" id="IPR003594">
    <property type="entry name" value="HATPase_dom"/>
</dbReference>
<dbReference type="InterPro" id="IPR036890">
    <property type="entry name" value="HATPase_C_sf"/>
</dbReference>
<dbReference type="InterPro" id="IPR003661">
    <property type="entry name" value="HisK_dim/P_dom"/>
</dbReference>
<evidence type="ECO:0000256" key="11">
    <source>
        <dbReference type="ARBA" id="ARBA00023012"/>
    </source>
</evidence>
<proteinExistence type="predicted"/>
<dbReference type="InterPro" id="IPR005467">
    <property type="entry name" value="His_kinase_dom"/>
</dbReference>
<evidence type="ECO:0000256" key="1">
    <source>
        <dbReference type="ARBA" id="ARBA00000085"/>
    </source>
</evidence>
<dbReference type="GO" id="GO:0004721">
    <property type="term" value="F:phosphoprotein phosphatase activity"/>
    <property type="evidence" value="ECO:0007669"/>
    <property type="project" value="TreeGrafter"/>
</dbReference>
<comment type="catalytic activity">
    <reaction evidence="1">
        <text>ATP + protein L-histidine = ADP + protein N-phospho-L-histidine.</text>
        <dbReference type="EC" id="2.7.13.3"/>
    </reaction>
</comment>
<evidence type="ECO:0000256" key="13">
    <source>
        <dbReference type="SAM" id="Phobius"/>
    </source>
</evidence>
<dbReference type="Pfam" id="PF02518">
    <property type="entry name" value="HATPase_c"/>
    <property type="match status" value="1"/>
</dbReference>
<keyword evidence="6 13" id="KW-0812">Transmembrane</keyword>
<keyword evidence="11" id="KW-0902">Two-component regulatory system</keyword>
<evidence type="ECO:0000256" key="5">
    <source>
        <dbReference type="ARBA" id="ARBA00022679"/>
    </source>
</evidence>
<evidence type="ECO:0000313" key="16">
    <source>
        <dbReference type="Proteomes" id="UP001178888"/>
    </source>
</evidence>
<dbReference type="CDD" id="cd00082">
    <property type="entry name" value="HisKA"/>
    <property type="match status" value="1"/>
</dbReference>
<dbReference type="Pfam" id="PF00512">
    <property type="entry name" value="HisKA"/>
    <property type="match status" value="1"/>
</dbReference>
<dbReference type="SUPFAM" id="SSF47384">
    <property type="entry name" value="Homodimeric domain of signal transducing histidine kinase"/>
    <property type="match status" value="1"/>
</dbReference>
<keyword evidence="7" id="KW-0547">Nucleotide-binding</keyword>
<dbReference type="SUPFAM" id="SSF55874">
    <property type="entry name" value="ATPase domain of HSP90 chaperone/DNA topoisomerase II/histidine kinase"/>
    <property type="match status" value="1"/>
</dbReference>
<dbReference type="FunFam" id="3.30.565.10:FF:000006">
    <property type="entry name" value="Sensor histidine kinase WalK"/>
    <property type="match status" value="1"/>
</dbReference>
<dbReference type="Proteomes" id="UP001178888">
    <property type="component" value="Unassembled WGS sequence"/>
</dbReference>
<evidence type="ECO:0000256" key="6">
    <source>
        <dbReference type="ARBA" id="ARBA00022692"/>
    </source>
</evidence>
<keyword evidence="4" id="KW-0597">Phosphoprotein</keyword>
<dbReference type="GO" id="GO:0005524">
    <property type="term" value="F:ATP binding"/>
    <property type="evidence" value="ECO:0007669"/>
    <property type="project" value="UniProtKB-KW"/>
</dbReference>
<reference evidence="15" key="1">
    <citation type="submission" date="2023-08" db="EMBL/GenBank/DDBJ databases">
        <title>Nitrogen cycling bacteria in agricultural field soils.</title>
        <authorList>
            <person name="Jang J."/>
        </authorList>
    </citation>
    <scope>NUCLEOTIDE SEQUENCE</scope>
    <source>
        <strain evidence="15">PS3-36</strain>
    </source>
</reference>
<dbReference type="PROSITE" id="PS50109">
    <property type="entry name" value="HIS_KIN"/>
    <property type="match status" value="1"/>
</dbReference>
<accession>A0AA90R5U0</accession>
<dbReference type="InterPro" id="IPR050351">
    <property type="entry name" value="BphY/WalK/GraS-like"/>
</dbReference>
<evidence type="ECO:0000256" key="3">
    <source>
        <dbReference type="ARBA" id="ARBA00012438"/>
    </source>
</evidence>
<dbReference type="EMBL" id="JAVGVR010000001">
    <property type="protein sequence ID" value="MDQ6595746.1"/>
    <property type="molecule type" value="Genomic_DNA"/>
</dbReference>
<keyword evidence="16" id="KW-1185">Reference proteome</keyword>